<dbReference type="AlphaFoldDB" id="A0A6C0J6C9"/>
<dbReference type="InterPro" id="IPR001394">
    <property type="entry name" value="Peptidase_C19_UCH"/>
</dbReference>
<name>A0A6C0J6C9_9ZZZZ</name>
<dbReference type="EMBL" id="MN740325">
    <property type="protein sequence ID" value="QHU00266.1"/>
    <property type="molecule type" value="Genomic_DNA"/>
</dbReference>
<dbReference type="InterPro" id="IPR028889">
    <property type="entry name" value="USP"/>
</dbReference>
<evidence type="ECO:0000313" key="2">
    <source>
        <dbReference type="EMBL" id="QHU00266.1"/>
    </source>
</evidence>
<dbReference type="GO" id="GO:0016579">
    <property type="term" value="P:protein deubiquitination"/>
    <property type="evidence" value="ECO:0007669"/>
    <property type="project" value="InterPro"/>
</dbReference>
<dbReference type="PROSITE" id="PS00972">
    <property type="entry name" value="USP_1"/>
    <property type="match status" value="1"/>
</dbReference>
<dbReference type="CDD" id="cd02257">
    <property type="entry name" value="Peptidase_C19"/>
    <property type="match status" value="1"/>
</dbReference>
<organism evidence="2">
    <name type="scientific">viral metagenome</name>
    <dbReference type="NCBI Taxonomy" id="1070528"/>
    <lineage>
        <taxon>unclassified sequences</taxon>
        <taxon>metagenomes</taxon>
        <taxon>organismal metagenomes</taxon>
    </lineage>
</organism>
<dbReference type="GO" id="GO:0004843">
    <property type="term" value="F:cysteine-type deubiquitinase activity"/>
    <property type="evidence" value="ECO:0007669"/>
    <property type="project" value="InterPro"/>
</dbReference>
<protein>
    <recommendedName>
        <fullName evidence="1">USP domain-containing protein</fullName>
    </recommendedName>
</protein>
<proteinExistence type="predicted"/>
<dbReference type="SUPFAM" id="SSF54001">
    <property type="entry name" value="Cysteine proteinases"/>
    <property type="match status" value="1"/>
</dbReference>
<reference evidence="2" key="1">
    <citation type="journal article" date="2020" name="Nature">
        <title>Giant virus diversity and host interactions through global metagenomics.</title>
        <authorList>
            <person name="Schulz F."/>
            <person name="Roux S."/>
            <person name="Paez-Espino D."/>
            <person name="Jungbluth S."/>
            <person name="Walsh D.A."/>
            <person name="Denef V.J."/>
            <person name="McMahon K.D."/>
            <person name="Konstantinidis K.T."/>
            <person name="Eloe-Fadrosh E.A."/>
            <person name="Kyrpides N.C."/>
            <person name="Woyke T."/>
        </authorList>
    </citation>
    <scope>NUCLEOTIDE SEQUENCE</scope>
    <source>
        <strain evidence="2">GVMAG-M-3300025860-12</strain>
    </source>
</reference>
<accession>A0A6C0J6C9</accession>
<dbReference type="GO" id="GO:0005829">
    <property type="term" value="C:cytosol"/>
    <property type="evidence" value="ECO:0007669"/>
    <property type="project" value="TreeGrafter"/>
</dbReference>
<sequence>MKGLTNLGNTCYMNSGLQLLLNIDELYLFFDKYQNVSHILNKLHLFFNLYKNSNKSVLNPGEIKNILGDRKDNFNRNDQEDSSEFITFLFDIIDSELKNKNINDSLKNIFNIETVTSVKCKLVKCLKESKKKADNYFLDLQVTSDLTDSYRKFKESEKLTDDNKYSCDNCKKYTIARKKTEVLQWPKHLFISLNRGTNNLRKNNNQVNIPLIWRHNYRLEGGVIHNGDLSGGHYIYFGKKQNKWYLFNDSSVTILNKDNLNTLKNNAYILHFKIYPNIDE</sequence>
<dbReference type="Gene3D" id="3.90.70.10">
    <property type="entry name" value="Cysteine proteinases"/>
    <property type="match status" value="1"/>
</dbReference>
<evidence type="ECO:0000259" key="1">
    <source>
        <dbReference type="PROSITE" id="PS50235"/>
    </source>
</evidence>
<dbReference type="InterPro" id="IPR018200">
    <property type="entry name" value="USP_CS"/>
</dbReference>
<dbReference type="InterPro" id="IPR050164">
    <property type="entry name" value="Peptidase_C19"/>
</dbReference>
<dbReference type="PANTHER" id="PTHR24006">
    <property type="entry name" value="UBIQUITIN CARBOXYL-TERMINAL HYDROLASE"/>
    <property type="match status" value="1"/>
</dbReference>
<dbReference type="Pfam" id="PF00443">
    <property type="entry name" value="UCH"/>
    <property type="match status" value="1"/>
</dbReference>
<dbReference type="InterPro" id="IPR038765">
    <property type="entry name" value="Papain-like_cys_pep_sf"/>
</dbReference>
<feature type="domain" description="USP" evidence="1">
    <location>
        <begin position="2"/>
        <end position="275"/>
    </location>
</feature>
<dbReference type="GO" id="GO:0005634">
    <property type="term" value="C:nucleus"/>
    <property type="evidence" value="ECO:0007669"/>
    <property type="project" value="TreeGrafter"/>
</dbReference>
<dbReference type="PROSITE" id="PS50235">
    <property type="entry name" value="USP_3"/>
    <property type="match status" value="1"/>
</dbReference>